<dbReference type="InterPro" id="IPR003343">
    <property type="entry name" value="Big_2"/>
</dbReference>
<dbReference type="Pfam" id="PF00188">
    <property type="entry name" value="CAP"/>
    <property type="match status" value="1"/>
</dbReference>
<name>A0A1T4L038_9FIRM</name>
<evidence type="ECO:0000313" key="3">
    <source>
        <dbReference type="EMBL" id="SJZ48092.1"/>
    </source>
</evidence>
<dbReference type="Proteomes" id="UP000189857">
    <property type="component" value="Unassembled WGS sequence"/>
</dbReference>
<dbReference type="CDD" id="cd05379">
    <property type="entry name" value="CAP_bacterial"/>
    <property type="match status" value="1"/>
</dbReference>
<dbReference type="EMBL" id="FUXA01000005">
    <property type="protein sequence ID" value="SJZ48092.1"/>
    <property type="molecule type" value="Genomic_DNA"/>
</dbReference>
<dbReference type="SUPFAM" id="SSF49373">
    <property type="entry name" value="Invasin/intimin cell-adhesion fragments"/>
    <property type="match status" value="1"/>
</dbReference>
<dbReference type="Pfam" id="PF21540">
    <property type="entry name" value="Choline_bind_4"/>
    <property type="match status" value="6"/>
</dbReference>
<accession>A0A1T4L038</accession>
<dbReference type="AlphaFoldDB" id="A0A1T4L038"/>
<dbReference type="OrthoDB" id="9783944at2"/>
<keyword evidence="1" id="KW-0732">Signal</keyword>
<dbReference type="Gene3D" id="3.40.33.10">
    <property type="entry name" value="CAP"/>
    <property type="match status" value="1"/>
</dbReference>
<proteinExistence type="predicted"/>
<dbReference type="InterPro" id="IPR008964">
    <property type="entry name" value="Invasin/intimin_cell_adhesion"/>
</dbReference>
<dbReference type="InterPro" id="IPR014044">
    <property type="entry name" value="CAP_dom"/>
</dbReference>
<protein>
    <submittedName>
        <fullName evidence="3">Ig-like domain (Group 2)</fullName>
    </submittedName>
</protein>
<dbReference type="RefSeq" id="WP_078786275.1">
    <property type="nucleotide sequence ID" value="NZ_FMTO01000005.1"/>
</dbReference>
<evidence type="ECO:0000313" key="4">
    <source>
        <dbReference type="Proteomes" id="UP000189857"/>
    </source>
</evidence>
<evidence type="ECO:0000256" key="1">
    <source>
        <dbReference type="SAM" id="SignalP"/>
    </source>
</evidence>
<feature type="chain" id="PRO_5010583991" evidence="1">
    <location>
        <begin position="30"/>
        <end position="505"/>
    </location>
</feature>
<gene>
    <name evidence="3" type="ORF">SAMN02745110_00597</name>
</gene>
<feature type="signal peptide" evidence="1">
    <location>
        <begin position="1"/>
        <end position="29"/>
    </location>
</feature>
<reference evidence="3 4" key="1">
    <citation type="submission" date="2017-02" db="EMBL/GenBank/DDBJ databases">
        <authorList>
            <person name="Peterson S.W."/>
        </authorList>
    </citation>
    <scope>NUCLEOTIDE SEQUENCE [LARGE SCALE GENOMIC DNA]</scope>
    <source>
        <strain evidence="3 4">ATCC 17233</strain>
    </source>
</reference>
<feature type="domain" description="SCP" evidence="2">
    <location>
        <begin position="74"/>
        <end position="214"/>
    </location>
</feature>
<organism evidence="3 4">
    <name type="scientific">Eubacterium ruminantium</name>
    <dbReference type="NCBI Taxonomy" id="42322"/>
    <lineage>
        <taxon>Bacteria</taxon>
        <taxon>Bacillati</taxon>
        <taxon>Bacillota</taxon>
        <taxon>Clostridia</taxon>
        <taxon>Eubacteriales</taxon>
        <taxon>Eubacteriaceae</taxon>
        <taxon>Eubacterium</taxon>
    </lineage>
</organism>
<keyword evidence="4" id="KW-1185">Reference proteome</keyword>
<dbReference type="InterPro" id="IPR035940">
    <property type="entry name" value="CAP_sf"/>
</dbReference>
<dbReference type="SUPFAM" id="SSF55797">
    <property type="entry name" value="PR-1-like"/>
    <property type="match status" value="1"/>
</dbReference>
<sequence>MIMKKRKRLSMVFAVIFAVIFMSNSIVNAATVRNTDKTSPSSGCTIVGVSGKYDKPDKAALLKQLNDIRKEACNNGYYCVDLKRNLRSSDYVELKWDSSLEYIAQLRAAEADVYMSHTRPNGSSTFTLNHKGHKSSGEVIAWNRGGIKSGIQAWYEEKNDYLSDPTSTTKNIGHYAMIINPSYKSIGLAGFSSSDTTSDYELSTYVGEFGTYAGSNTLYGKSGAYVQQMEITNKNVTGVTVSGAVSLSPGGKTKLTAKCSLKYSGVWQVNTKTATAYGGVVWKSSNTSVAKVDSKGNVTAVGPGKANITAQIGSYKDTKTIGVEKYTVVKTTYNGTTGWYYVKSGKVDTGYTGFASNANGWFYMEKGKVTFKKNDVVKGVVGGVEGWWYVRNSQVKFVNTVAKNQYGWWRILNGKVDFSYTGIAQNENGWFRIVNGKVDFSCNTVEKNEHGWFKCKNGKVDFSFTGIGTNKYGNWYCKNGKVMFNVSGTAYYNGRYYTIKNGQAY</sequence>
<dbReference type="InterPro" id="IPR048713">
    <property type="entry name" value="Choline_bind_rpt"/>
</dbReference>
<dbReference type="Gene3D" id="2.60.40.1080">
    <property type="match status" value="1"/>
</dbReference>
<dbReference type="SMART" id="SM00198">
    <property type="entry name" value="SCP"/>
    <property type="match status" value="1"/>
</dbReference>
<evidence type="ECO:0000259" key="2">
    <source>
        <dbReference type="SMART" id="SM00198"/>
    </source>
</evidence>
<dbReference type="Pfam" id="PF02368">
    <property type="entry name" value="Big_2"/>
    <property type="match status" value="1"/>
</dbReference>